<name>A0A154L3G1_9PROT</name>
<feature type="binding site" evidence="1">
    <location>
        <position position="58"/>
    </location>
    <ligand>
        <name>substrate</name>
    </ligand>
</feature>
<sequence length="178" mass="19998">MKTLLLLRHAKSSWTDPSRSDHDRELNRRGEQAAPVMGRYLQDQGLVPDLIWCSTAARAVQTLTLLGRDFASTSDVIYNEDLYMASEKVLLDSLVQTHDEARCVMMVGHNPGMEDFAAQLFGDGDGEALLQMKRKFPTCGLCQYEFDVDHWADVRPETGRLIRFVKVKDLQGIGAPPT</sequence>
<protein>
    <submittedName>
        <fullName evidence="2">Phosphohistidine phosphatase</fullName>
    </submittedName>
</protein>
<proteinExistence type="predicted"/>
<dbReference type="EMBL" id="LPVY01000020">
    <property type="protein sequence ID" value="KZB62923.1"/>
    <property type="molecule type" value="Genomic_DNA"/>
</dbReference>
<dbReference type="InterPro" id="IPR013078">
    <property type="entry name" value="His_Pase_superF_clade-1"/>
</dbReference>
<gene>
    <name evidence="2" type="ORF">AUP42_02420</name>
</gene>
<evidence type="ECO:0000313" key="3">
    <source>
        <dbReference type="Proteomes" id="UP000076335"/>
    </source>
</evidence>
<dbReference type="AlphaFoldDB" id="A0A154L3G1"/>
<dbReference type="PANTHER" id="PTHR47623">
    <property type="entry name" value="OS09G0287300 PROTEIN"/>
    <property type="match status" value="1"/>
</dbReference>
<dbReference type="OrthoDB" id="9810154at2"/>
<organism evidence="2 3">
    <name type="scientific">Thalassospira lucentensis</name>
    <dbReference type="NCBI Taxonomy" id="168935"/>
    <lineage>
        <taxon>Bacteria</taxon>
        <taxon>Pseudomonadati</taxon>
        <taxon>Pseudomonadota</taxon>
        <taxon>Alphaproteobacteria</taxon>
        <taxon>Rhodospirillales</taxon>
        <taxon>Thalassospiraceae</taxon>
        <taxon>Thalassospira</taxon>
    </lineage>
</organism>
<dbReference type="PANTHER" id="PTHR47623:SF1">
    <property type="entry name" value="OS09G0287300 PROTEIN"/>
    <property type="match status" value="1"/>
</dbReference>
<dbReference type="InterPro" id="IPR029033">
    <property type="entry name" value="His_PPase_superfam"/>
</dbReference>
<evidence type="ECO:0000256" key="1">
    <source>
        <dbReference type="PIRSR" id="PIRSR613078-2"/>
    </source>
</evidence>
<reference evidence="2 3" key="1">
    <citation type="submission" date="2015-12" db="EMBL/GenBank/DDBJ databases">
        <title>Genome sequence of Thalassospira lucentensis MCCC 1A02072.</title>
        <authorList>
            <person name="Lu L."/>
            <person name="Lai Q."/>
            <person name="Shao Z."/>
            <person name="Qian P."/>
        </authorList>
    </citation>
    <scope>NUCLEOTIDE SEQUENCE [LARGE SCALE GENOMIC DNA]</scope>
    <source>
        <strain evidence="2 3">MCCC 1A02072</strain>
    </source>
</reference>
<comment type="caution">
    <text evidence="2">The sequence shown here is derived from an EMBL/GenBank/DDBJ whole genome shotgun (WGS) entry which is preliminary data.</text>
</comment>
<dbReference type="RefSeq" id="WP_062952415.1">
    <property type="nucleotide sequence ID" value="NZ_CP136684.1"/>
</dbReference>
<evidence type="ECO:0000313" key="2">
    <source>
        <dbReference type="EMBL" id="KZB62923.1"/>
    </source>
</evidence>
<accession>A0A154L3G1</accession>
<dbReference type="Gene3D" id="3.40.50.1240">
    <property type="entry name" value="Phosphoglycerate mutase-like"/>
    <property type="match status" value="1"/>
</dbReference>
<dbReference type="CDD" id="cd07067">
    <property type="entry name" value="HP_PGM_like"/>
    <property type="match status" value="1"/>
</dbReference>
<dbReference type="SUPFAM" id="SSF53254">
    <property type="entry name" value="Phosphoglycerate mutase-like"/>
    <property type="match status" value="1"/>
</dbReference>
<dbReference type="Proteomes" id="UP000076335">
    <property type="component" value="Unassembled WGS sequence"/>
</dbReference>
<dbReference type="Pfam" id="PF00300">
    <property type="entry name" value="His_Phos_1"/>
    <property type="match status" value="1"/>
</dbReference>